<organism evidence="1 2">
    <name type="scientific">Gossypium davidsonii</name>
    <name type="common">Davidson's cotton</name>
    <name type="synonym">Gossypium klotzschianum subsp. davidsonii</name>
    <dbReference type="NCBI Taxonomy" id="34287"/>
    <lineage>
        <taxon>Eukaryota</taxon>
        <taxon>Viridiplantae</taxon>
        <taxon>Streptophyta</taxon>
        <taxon>Embryophyta</taxon>
        <taxon>Tracheophyta</taxon>
        <taxon>Spermatophyta</taxon>
        <taxon>Magnoliopsida</taxon>
        <taxon>eudicotyledons</taxon>
        <taxon>Gunneridae</taxon>
        <taxon>Pentapetalae</taxon>
        <taxon>rosids</taxon>
        <taxon>malvids</taxon>
        <taxon>Malvales</taxon>
        <taxon>Malvaceae</taxon>
        <taxon>Malvoideae</taxon>
        <taxon>Gossypium</taxon>
    </lineage>
</organism>
<evidence type="ECO:0000313" key="2">
    <source>
        <dbReference type="Proteomes" id="UP000593561"/>
    </source>
</evidence>
<dbReference type="AlphaFoldDB" id="A0A7J8T917"/>
<dbReference type="EMBL" id="JABFAC010239002">
    <property type="protein sequence ID" value="MBA0634683.1"/>
    <property type="molecule type" value="Genomic_DNA"/>
</dbReference>
<comment type="caution">
    <text evidence="1">The sequence shown here is derived from an EMBL/GenBank/DDBJ whole genome shotgun (WGS) entry which is preliminary data.</text>
</comment>
<keyword evidence="2" id="KW-1185">Reference proteome</keyword>
<gene>
    <name evidence="1" type="ORF">Godav_028863</name>
</gene>
<protein>
    <submittedName>
        <fullName evidence="1">Uncharacterized protein</fullName>
    </submittedName>
</protein>
<evidence type="ECO:0000313" key="1">
    <source>
        <dbReference type="EMBL" id="MBA0634683.1"/>
    </source>
</evidence>
<feature type="non-terminal residue" evidence="1">
    <location>
        <position position="49"/>
    </location>
</feature>
<sequence>MIEKQRKSDLKRVMVMWMLRWSWIWTHNQRFLGNRWCWGKGFMIRRKGL</sequence>
<accession>A0A7J8T917</accession>
<proteinExistence type="predicted"/>
<name>A0A7J8T917_GOSDV</name>
<dbReference type="Proteomes" id="UP000593561">
    <property type="component" value="Unassembled WGS sequence"/>
</dbReference>
<reference evidence="1 2" key="1">
    <citation type="journal article" date="2019" name="Genome Biol. Evol.">
        <title>Insights into the evolution of the New World diploid cottons (Gossypium, subgenus Houzingenia) based on genome sequencing.</title>
        <authorList>
            <person name="Grover C.E."/>
            <person name="Arick M.A. 2nd"/>
            <person name="Thrash A."/>
            <person name="Conover J.L."/>
            <person name="Sanders W.S."/>
            <person name="Peterson D.G."/>
            <person name="Frelichowski J.E."/>
            <person name="Scheffler J.A."/>
            <person name="Scheffler B.E."/>
            <person name="Wendel J.F."/>
        </authorList>
    </citation>
    <scope>NUCLEOTIDE SEQUENCE [LARGE SCALE GENOMIC DNA]</scope>
    <source>
        <strain evidence="1">27</strain>
        <tissue evidence="1">Leaf</tissue>
    </source>
</reference>